<evidence type="ECO:0008006" key="3">
    <source>
        <dbReference type="Google" id="ProtNLM"/>
    </source>
</evidence>
<proteinExistence type="predicted"/>
<evidence type="ECO:0000313" key="1">
    <source>
        <dbReference type="EMBL" id="MDT3766892.1"/>
    </source>
</evidence>
<dbReference type="SUPFAM" id="SSF53383">
    <property type="entry name" value="PLP-dependent transferases"/>
    <property type="match status" value="1"/>
</dbReference>
<dbReference type="InterPro" id="IPR015424">
    <property type="entry name" value="PyrdxlP-dep_Trfase"/>
</dbReference>
<name>A0ABU3I939_9ACTO</name>
<gene>
    <name evidence="1" type="ORF">QS713_02280</name>
</gene>
<dbReference type="Gene3D" id="3.40.640.10">
    <property type="entry name" value="Type I PLP-dependent aspartate aminotransferase-like (Major domain)"/>
    <property type="match status" value="1"/>
</dbReference>
<reference evidence="1 2" key="1">
    <citation type="submission" date="2023-06" db="EMBL/GenBank/DDBJ databases">
        <title>Draft genome sequence of Gleimia hominis type strain CCUG 57540T.</title>
        <authorList>
            <person name="Salva-Serra F."/>
            <person name="Cardew S."/>
            <person name="Jensie Markopoulos S."/>
            <person name="Ohlen M."/>
            <person name="Inganas E."/>
            <person name="Svensson-Stadler L."/>
            <person name="Moore E.R.B."/>
        </authorList>
    </citation>
    <scope>NUCLEOTIDE SEQUENCE [LARGE SCALE GENOMIC DNA]</scope>
    <source>
        <strain evidence="1 2">CCUG 57540</strain>
    </source>
</reference>
<protein>
    <recommendedName>
        <fullName evidence="3">DegT/DnrJ/EryC1/StrS aminotransferase family protein</fullName>
    </recommendedName>
</protein>
<evidence type="ECO:0000313" key="2">
    <source>
        <dbReference type="Proteomes" id="UP001247542"/>
    </source>
</evidence>
<keyword evidence="2" id="KW-1185">Reference proteome</keyword>
<dbReference type="EMBL" id="JASXSX010000001">
    <property type="protein sequence ID" value="MDT3766892.1"/>
    <property type="molecule type" value="Genomic_DNA"/>
</dbReference>
<dbReference type="Proteomes" id="UP001247542">
    <property type="component" value="Unassembled WGS sequence"/>
</dbReference>
<organism evidence="1 2">
    <name type="scientific">Gleimia hominis</name>
    <dbReference type="NCBI Taxonomy" id="595468"/>
    <lineage>
        <taxon>Bacteria</taxon>
        <taxon>Bacillati</taxon>
        <taxon>Actinomycetota</taxon>
        <taxon>Actinomycetes</taxon>
        <taxon>Actinomycetales</taxon>
        <taxon>Actinomycetaceae</taxon>
        <taxon>Gleimia</taxon>
    </lineage>
</organism>
<dbReference type="InterPro" id="IPR015421">
    <property type="entry name" value="PyrdxlP-dep_Trfase_major"/>
</dbReference>
<dbReference type="RefSeq" id="WP_313272116.1">
    <property type="nucleotide sequence ID" value="NZ_JASXSX010000001.1"/>
</dbReference>
<accession>A0ABU3I939</accession>
<sequence>MFFTAFGKQALSLVAQDLRRRGVRRLVAPDYFCLSMILPFELEGISVRYCPTDRRALPVPRRLAELVTPGSAVLLCFTFGNLPTAQLVSVLEGLRAGGVPIVVDGTHSWLGPQANLNGEETQETQRADGGGFASVALRAKPVYADYYVVSMRKLLPVPDGAFVHGLEADSRLVDTPFFAQIPGSMGDSNSMGRFGSTPNNAPPSERATVLALEAMRNRRDWLEELTPREFPSSEHRDGHIINHGDAHIVARWEACRAARKWLQALDAAEDAIEQAWSPAPVSARTRRFLKTANLEEYARKRRSVGSLLIDRISHRFEVVNRKNPECGVVVRTNGKEHTRHLLDQLLEIGVSSPIYWQRPAGMPHKAPWPEDLLTLSTAPDQPLALLDKIVETIC</sequence>
<comment type="caution">
    <text evidence="1">The sequence shown here is derived from an EMBL/GenBank/DDBJ whole genome shotgun (WGS) entry which is preliminary data.</text>
</comment>